<dbReference type="AlphaFoldDB" id="A0A6L9MTZ4"/>
<dbReference type="PANTHER" id="PTHR37827:SF1">
    <property type="entry name" value="HNH DOMAIN-CONTAINING PROTEIN"/>
    <property type="match status" value="1"/>
</dbReference>
<sequence length="99" mass="11817">MLFVANTVGICPCCKRKTRLTFHHLIPKKMHRRPFFKKNYTKAQLQEGVYICRQCHSGIHRFYDEMMLAKRLSTLQLLLADEQLTTFFNWVAKQRVKVD</sequence>
<keyword evidence="2" id="KW-1185">Reference proteome</keyword>
<evidence type="ECO:0000313" key="1">
    <source>
        <dbReference type="EMBL" id="NDW21240.1"/>
    </source>
</evidence>
<dbReference type="Proteomes" id="UP000478837">
    <property type="component" value="Unassembled WGS sequence"/>
</dbReference>
<accession>A0A6L9MTZ4</accession>
<dbReference type="PANTHER" id="PTHR37827">
    <property type="entry name" value="TUDOR DOMAIN-CONTAINING PROTEIN"/>
    <property type="match status" value="1"/>
</dbReference>
<organism evidence="1 2">
    <name type="scientific">Alteromonas hispanica</name>
    <dbReference type="NCBI Taxonomy" id="315421"/>
    <lineage>
        <taxon>Bacteria</taxon>
        <taxon>Pseudomonadati</taxon>
        <taxon>Pseudomonadota</taxon>
        <taxon>Gammaproteobacteria</taxon>
        <taxon>Alteromonadales</taxon>
        <taxon>Alteromonadaceae</taxon>
        <taxon>Alteromonas/Salinimonas group</taxon>
        <taxon>Alteromonas</taxon>
    </lineage>
</organism>
<gene>
    <name evidence="1" type="ORF">GTW09_06890</name>
</gene>
<evidence type="ECO:0000313" key="2">
    <source>
        <dbReference type="Proteomes" id="UP000478837"/>
    </source>
</evidence>
<name>A0A6L9MTZ4_9ALTE</name>
<evidence type="ECO:0008006" key="3">
    <source>
        <dbReference type="Google" id="ProtNLM"/>
    </source>
</evidence>
<comment type="caution">
    <text evidence="1">The sequence shown here is derived from an EMBL/GenBank/DDBJ whole genome shotgun (WGS) entry which is preliminary data.</text>
</comment>
<proteinExistence type="predicted"/>
<protein>
    <recommendedName>
        <fullName evidence="3">HNH domain-containing protein</fullName>
    </recommendedName>
</protein>
<reference evidence="1 2" key="1">
    <citation type="submission" date="2020-01" db="EMBL/GenBank/DDBJ databases">
        <title>Genomes of bacteria type strains.</title>
        <authorList>
            <person name="Chen J."/>
            <person name="Zhu S."/>
            <person name="Yang J."/>
        </authorList>
    </citation>
    <scope>NUCLEOTIDE SEQUENCE [LARGE SCALE GENOMIC DNA]</scope>
    <source>
        <strain evidence="1 2">LMG 22958</strain>
    </source>
</reference>
<dbReference type="EMBL" id="JAAAWP010000003">
    <property type="protein sequence ID" value="NDW21240.1"/>
    <property type="molecule type" value="Genomic_DNA"/>
</dbReference>